<protein>
    <submittedName>
        <fullName evidence="2">Uncharacterized protein</fullName>
    </submittedName>
</protein>
<reference evidence="2 3" key="1">
    <citation type="submission" date="2021-06" db="EMBL/GenBank/DDBJ databases">
        <title>Caerostris extrusa draft genome.</title>
        <authorList>
            <person name="Kono N."/>
            <person name="Arakawa K."/>
        </authorList>
    </citation>
    <scope>NUCLEOTIDE SEQUENCE [LARGE SCALE GENOMIC DNA]</scope>
</reference>
<accession>A0AAV4XYB4</accession>
<name>A0AAV4XYB4_CAEEX</name>
<evidence type="ECO:0000313" key="3">
    <source>
        <dbReference type="Proteomes" id="UP001054945"/>
    </source>
</evidence>
<proteinExistence type="predicted"/>
<gene>
    <name evidence="2" type="ORF">CEXT_151871</name>
</gene>
<dbReference type="AlphaFoldDB" id="A0AAV4XYB4"/>
<feature type="region of interest" description="Disordered" evidence="1">
    <location>
        <begin position="1"/>
        <end position="23"/>
    </location>
</feature>
<sequence>MKVHPGQQLEKNHLSDDDPRTLPFPAGLGGKSCQCSFTGCRETDRKASASSKKAQGRWLEHKLWSTPFSPDKSVTKGKSIKLATEKALLTFPRQGWPTESHTTCDA</sequence>
<evidence type="ECO:0000256" key="1">
    <source>
        <dbReference type="SAM" id="MobiDB-lite"/>
    </source>
</evidence>
<evidence type="ECO:0000313" key="2">
    <source>
        <dbReference type="EMBL" id="GIZ00151.1"/>
    </source>
</evidence>
<dbReference type="Proteomes" id="UP001054945">
    <property type="component" value="Unassembled WGS sequence"/>
</dbReference>
<comment type="caution">
    <text evidence="2">The sequence shown here is derived from an EMBL/GenBank/DDBJ whole genome shotgun (WGS) entry which is preliminary data.</text>
</comment>
<organism evidence="2 3">
    <name type="scientific">Caerostris extrusa</name>
    <name type="common">Bark spider</name>
    <name type="synonym">Caerostris bankana</name>
    <dbReference type="NCBI Taxonomy" id="172846"/>
    <lineage>
        <taxon>Eukaryota</taxon>
        <taxon>Metazoa</taxon>
        <taxon>Ecdysozoa</taxon>
        <taxon>Arthropoda</taxon>
        <taxon>Chelicerata</taxon>
        <taxon>Arachnida</taxon>
        <taxon>Araneae</taxon>
        <taxon>Araneomorphae</taxon>
        <taxon>Entelegynae</taxon>
        <taxon>Araneoidea</taxon>
        <taxon>Araneidae</taxon>
        <taxon>Caerostris</taxon>
    </lineage>
</organism>
<dbReference type="EMBL" id="BPLR01018509">
    <property type="protein sequence ID" value="GIZ00151.1"/>
    <property type="molecule type" value="Genomic_DNA"/>
</dbReference>
<keyword evidence="3" id="KW-1185">Reference proteome</keyword>
<feature type="compositionally biased region" description="Basic and acidic residues" evidence="1">
    <location>
        <begin position="10"/>
        <end position="20"/>
    </location>
</feature>